<dbReference type="STRING" id="81972.D7KK99"/>
<gene>
    <name evidence="2" type="ORF">ARALYDRAFT_891082</name>
</gene>
<protein>
    <recommendedName>
        <fullName evidence="4">Serine-threonine/tyrosine-protein kinase catalytic domain-containing protein</fullName>
    </recommendedName>
</protein>
<dbReference type="InterPro" id="IPR011009">
    <property type="entry name" value="Kinase-like_dom_sf"/>
</dbReference>
<dbReference type="Gramene" id="scaffold_103876.1">
    <property type="protein sequence ID" value="scaffold_103876.1"/>
    <property type="gene ID" value="scaffold_103876.1"/>
</dbReference>
<accession>D7KK99</accession>
<dbReference type="SUPFAM" id="SSF56112">
    <property type="entry name" value="Protein kinase-like (PK-like)"/>
    <property type="match status" value="1"/>
</dbReference>
<keyword evidence="1" id="KW-0472">Membrane</keyword>
<keyword evidence="1" id="KW-1133">Transmembrane helix</keyword>
<reference evidence="3" key="1">
    <citation type="journal article" date="2011" name="Nat. Genet.">
        <title>The Arabidopsis lyrata genome sequence and the basis of rapid genome size change.</title>
        <authorList>
            <person name="Hu T.T."/>
            <person name="Pattyn P."/>
            <person name="Bakker E.G."/>
            <person name="Cao J."/>
            <person name="Cheng J.-F."/>
            <person name="Clark R.M."/>
            <person name="Fahlgren N."/>
            <person name="Fawcett J.A."/>
            <person name="Grimwood J."/>
            <person name="Gundlach H."/>
            <person name="Haberer G."/>
            <person name="Hollister J.D."/>
            <person name="Ossowski S."/>
            <person name="Ottilar R.P."/>
            <person name="Salamov A.A."/>
            <person name="Schneeberger K."/>
            <person name="Spannagl M."/>
            <person name="Wang X."/>
            <person name="Yang L."/>
            <person name="Nasrallah M.E."/>
            <person name="Bergelson J."/>
            <person name="Carrington J.C."/>
            <person name="Gaut B.S."/>
            <person name="Schmutz J."/>
            <person name="Mayer K.F.X."/>
            <person name="Van de Peer Y."/>
            <person name="Grigoriev I.V."/>
            <person name="Nordborg M."/>
            <person name="Weigel D."/>
            <person name="Guo Y.-L."/>
        </authorList>
    </citation>
    <scope>NUCLEOTIDE SEQUENCE [LARGE SCALE GENOMIC DNA]</scope>
    <source>
        <strain evidence="3">cv. MN47</strain>
    </source>
</reference>
<name>D7KK99_ARALL</name>
<evidence type="ECO:0000313" key="3">
    <source>
        <dbReference type="Proteomes" id="UP000008694"/>
    </source>
</evidence>
<proteinExistence type="predicted"/>
<dbReference type="EMBL" id="GL348713">
    <property type="protein sequence ID" value="EFH70092.1"/>
    <property type="molecule type" value="Genomic_DNA"/>
</dbReference>
<dbReference type="Gene3D" id="1.10.510.10">
    <property type="entry name" value="Transferase(Phosphotransferase) domain 1"/>
    <property type="match status" value="1"/>
</dbReference>
<evidence type="ECO:0000313" key="2">
    <source>
        <dbReference type="EMBL" id="EFH70092.1"/>
    </source>
</evidence>
<sequence>MAKREDDVYNFGFILLESLIGPVPTTKGEAYLLNEMVSNRKKKKAIFIIVICFKSWWLIAVAAMLHLQTSFGSQDGRQKTVSPTVLTTSSQESLSIAISIANKCVLLEPSARPSFEDVLWNLQYATQMQSAADAERKSDTSS</sequence>
<evidence type="ECO:0008006" key="4">
    <source>
        <dbReference type="Google" id="ProtNLM"/>
    </source>
</evidence>
<dbReference type="AlphaFoldDB" id="D7KK99"/>
<dbReference type="eggNOG" id="ENOG502QRS8">
    <property type="taxonomic scope" value="Eukaryota"/>
</dbReference>
<organism evidence="3">
    <name type="scientific">Arabidopsis lyrata subsp. lyrata</name>
    <name type="common">Lyre-leaved rock-cress</name>
    <dbReference type="NCBI Taxonomy" id="81972"/>
    <lineage>
        <taxon>Eukaryota</taxon>
        <taxon>Viridiplantae</taxon>
        <taxon>Streptophyta</taxon>
        <taxon>Embryophyta</taxon>
        <taxon>Tracheophyta</taxon>
        <taxon>Spermatophyta</taxon>
        <taxon>Magnoliopsida</taxon>
        <taxon>eudicotyledons</taxon>
        <taxon>Gunneridae</taxon>
        <taxon>Pentapetalae</taxon>
        <taxon>rosids</taxon>
        <taxon>malvids</taxon>
        <taxon>Brassicales</taxon>
        <taxon>Brassicaceae</taxon>
        <taxon>Camelineae</taxon>
        <taxon>Arabidopsis</taxon>
    </lineage>
</organism>
<feature type="transmembrane region" description="Helical" evidence="1">
    <location>
        <begin position="45"/>
        <end position="67"/>
    </location>
</feature>
<keyword evidence="1" id="KW-0812">Transmembrane</keyword>
<keyword evidence="3" id="KW-1185">Reference proteome</keyword>
<dbReference type="HOGENOM" id="CLU_1951871_0_0_1"/>
<evidence type="ECO:0000256" key="1">
    <source>
        <dbReference type="SAM" id="Phobius"/>
    </source>
</evidence>
<dbReference type="Proteomes" id="UP000008694">
    <property type="component" value="Unassembled WGS sequence"/>
</dbReference>